<proteinExistence type="predicted"/>
<evidence type="ECO:0000256" key="1">
    <source>
        <dbReference type="SAM" id="MobiDB-lite"/>
    </source>
</evidence>
<evidence type="ECO:0000313" key="3">
    <source>
        <dbReference type="Proteomes" id="UP000617171"/>
    </source>
</evidence>
<accession>A0ABR6UT73</accession>
<evidence type="ECO:0008006" key="4">
    <source>
        <dbReference type="Google" id="ProtNLM"/>
    </source>
</evidence>
<sequence>MNKHLEQWTFTNASTKALTALALTVVFGCATQPQAPPPDIQTSSTDERSGEETARNLSTDYHNTTANCGTPTTPAFLCSGVTLRTTKTNDNYVRWDHSDL</sequence>
<organism evidence="2 3">
    <name type="scientific">Pseudomonas tehranensis</name>
    <dbReference type="NCBI Taxonomy" id="2745502"/>
    <lineage>
        <taxon>Bacteria</taxon>
        <taxon>Pseudomonadati</taxon>
        <taxon>Pseudomonadota</taxon>
        <taxon>Gammaproteobacteria</taxon>
        <taxon>Pseudomonadales</taxon>
        <taxon>Pseudomonadaceae</taxon>
        <taxon>Pseudomonas</taxon>
    </lineage>
</organism>
<dbReference type="RefSeq" id="WP_186656526.1">
    <property type="nucleotide sequence ID" value="NZ_JABWQV010000083.1"/>
</dbReference>
<feature type="compositionally biased region" description="Basic and acidic residues" evidence="1">
    <location>
        <begin position="45"/>
        <end position="54"/>
    </location>
</feature>
<feature type="region of interest" description="Disordered" evidence="1">
    <location>
        <begin position="32"/>
        <end position="66"/>
    </location>
</feature>
<gene>
    <name evidence="2" type="ORF">HU811_14270</name>
</gene>
<dbReference type="PROSITE" id="PS51257">
    <property type="entry name" value="PROKAR_LIPOPROTEIN"/>
    <property type="match status" value="1"/>
</dbReference>
<comment type="caution">
    <text evidence="2">The sequence shown here is derived from an EMBL/GenBank/DDBJ whole genome shotgun (WGS) entry which is preliminary data.</text>
</comment>
<name>A0ABR6UT73_9PSED</name>
<feature type="compositionally biased region" description="Polar residues" evidence="1">
    <location>
        <begin position="55"/>
        <end position="66"/>
    </location>
</feature>
<evidence type="ECO:0000313" key="2">
    <source>
        <dbReference type="EMBL" id="MBC3347800.1"/>
    </source>
</evidence>
<keyword evidence="3" id="KW-1185">Reference proteome</keyword>
<dbReference type="Proteomes" id="UP000617171">
    <property type="component" value="Unassembled WGS sequence"/>
</dbReference>
<dbReference type="EMBL" id="JABWQV010000083">
    <property type="protein sequence ID" value="MBC3347800.1"/>
    <property type="molecule type" value="Genomic_DNA"/>
</dbReference>
<reference evidence="2 3" key="1">
    <citation type="journal article" date="2020" name="Microorganisms">
        <title>Reliable Identification of Environmental Pseudomonas Isolates Using the rpoD Gene.</title>
        <authorList>
            <consortium name="The Broad Institute Genome Sequencing Platform"/>
            <person name="Girard L."/>
            <person name="Lood C."/>
            <person name="Rokni-Zadeh H."/>
            <person name="van Noort V."/>
            <person name="Lavigne R."/>
            <person name="De Mot R."/>
        </authorList>
    </citation>
    <scope>NUCLEOTIDE SEQUENCE [LARGE SCALE GENOMIC DNA]</scope>
    <source>
        <strain evidence="2 3">SWRI196</strain>
    </source>
</reference>
<protein>
    <recommendedName>
        <fullName evidence="4">Lipoprotein</fullName>
    </recommendedName>
</protein>